<accession>A0A956M367</accession>
<organism evidence="3 4">
    <name type="scientific">Eiseniibacteriota bacterium</name>
    <dbReference type="NCBI Taxonomy" id="2212470"/>
    <lineage>
        <taxon>Bacteria</taxon>
        <taxon>Candidatus Eiseniibacteriota</taxon>
    </lineage>
</organism>
<proteinExistence type="predicted"/>
<name>A0A956M367_UNCEI</name>
<feature type="compositionally biased region" description="Polar residues" evidence="1">
    <location>
        <begin position="11"/>
        <end position="20"/>
    </location>
</feature>
<reference evidence="3" key="2">
    <citation type="journal article" date="2021" name="Microbiome">
        <title>Successional dynamics and alternative stable states in a saline activated sludge microbial community over 9 years.</title>
        <authorList>
            <person name="Wang Y."/>
            <person name="Ye J."/>
            <person name="Ju F."/>
            <person name="Liu L."/>
            <person name="Boyd J.A."/>
            <person name="Deng Y."/>
            <person name="Parks D.H."/>
            <person name="Jiang X."/>
            <person name="Yin X."/>
            <person name="Woodcroft B.J."/>
            <person name="Tyson G.W."/>
            <person name="Hugenholtz P."/>
            <person name="Polz M.F."/>
            <person name="Zhang T."/>
        </authorList>
    </citation>
    <scope>NUCLEOTIDE SEQUENCE</scope>
    <source>
        <strain evidence="3">HKST-UBA01</strain>
    </source>
</reference>
<evidence type="ECO:0000256" key="2">
    <source>
        <dbReference type="SAM" id="Phobius"/>
    </source>
</evidence>
<feature type="transmembrane region" description="Helical" evidence="2">
    <location>
        <begin position="51"/>
        <end position="68"/>
    </location>
</feature>
<evidence type="ECO:0008006" key="5">
    <source>
        <dbReference type="Google" id="ProtNLM"/>
    </source>
</evidence>
<comment type="caution">
    <text evidence="3">The sequence shown here is derived from an EMBL/GenBank/DDBJ whole genome shotgun (WGS) entry which is preliminary data.</text>
</comment>
<keyword evidence="2" id="KW-0472">Membrane</keyword>
<reference evidence="3" key="1">
    <citation type="submission" date="2020-04" db="EMBL/GenBank/DDBJ databases">
        <authorList>
            <person name="Zhang T."/>
        </authorList>
    </citation>
    <scope>NUCLEOTIDE SEQUENCE</scope>
    <source>
        <strain evidence="3">HKST-UBA01</strain>
    </source>
</reference>
<dbReference type="AlphaFoldDB" id="A0A956M367"/>
<feature type="transmembrane region" description="Helical" evidence="2">
    <location>
        <begin position="106"/>
        <end position="127"/>
    </location>
</feature>
<evidence type="ECO:0000313" key="4">
    <source>
        <dbReference type="Proteomes" id="UP000697710"/>
    </source>
</evidence>
<feature type="region of interest" description="Disordered" evidence="1">
    <location>
        <begin position="1"/>
        <end position="25"/>
    </location>
</feature>
<evidence type="ECO:0000313" key="3">
    <source>
        <dbReference type="EMBL" id="MCA9730103.1"/>
    </source>
</evidence>
<feature type="transmembrane region" description="Helical" evidence="2">
    <location>
        <begin position="28"/>
        <end position="45"/>
    </location>
</feature>
<feature type="compositionally biased region" description="Basic and acidic residues" evidence="1">
    <location>
        <begin position="1"/>
        <end position="10"/>
    </location>
</feature>
<dbReference type="EMBL" id="JAGQHR010000991">
    <property type="protein sequence ID" value="MCA9730103.1"/>
    <property type="molecule type" value="Genomic_DNA"/>
</dbReference>
<keyword evidence="2" id="KW-0812">Transmembrane</keyword>
<protein>
    <recommendedName>
        <fullName evidence="5">CPBP family intramembrane metalloprotease</fullName>
    </recommendedName>
</protein>
<evidence type="ECO:0000256" key="1">
    <source>
        <dbReference type="SAM" id="MobiDB-lite"/>
    </source>
</evidence>
<keyword evidence="2" id="KW-1133">Transmembrane helix</keyword>
<dbReference type="Proteomes" id="UP000697710">
    <property type="component" value="Unassembled WGS sequence"/>
</dbReference>
<feature type="non-terminal residue" evidence="3">
    <location>
        <position position="222"/>
    </location>
</feature>
<feature type="transmembrane region" description="Helical" evidence="2">
    <location>
        <begin position="199"/>
        <end position="218"/>
    </location>
</feature>
<sequence>MATHEPDRSTGKTTDATTSQPDPPEKRLLVVGATLPYAAIAIGLYGFRSGWAAILLYHAAALVFLWHTRNRSANSSLRGPGDGTCTPPAEGTPPGPGRPNRFSVRIALWIAGIATGLSAGPILALLWSPLGLNPIVSTFCRDLGLTGTSWAGFAVYHATVNPVVEEALWRGRLGSPGRGVRGTDLLFAGYHAVVLAPVLPPWATALAVLSIGAAAWLWRQLT</sequence>
<feature type="region of interest" description="Disordered" evidence="1">
    <location>
        <begin position="75"/>
        <end position="98"/>
    </location>
</feature>
<gene>
    <name evidence="3" type="ORF">KC729_20635</name>
</gene>